<dbReference type="EMBL" id="PSXY01000009">
    <property type="protein sequence ID" value="PPF68334.1"/>
    <property type="molecule type" value="Genomic_DNA"/>
</dbReference>
<feature type="transmembrane region" description="Helical" evidence="1">
    <location>
        <begin position="105"/>
        <end position="124"/>
    </location>
</feature>
<evidence type="ECO:0000256" key="1">
    <source>
        <dbReference type="SAM" id="Phobius"/>
    </source>
</evidence>
<dbReference type="AlphaFoldDB" id="A0A2S5VV79"/>
<dbReference type="Proteomes" id="UP000239241">
    <property type="component" value="Unassembled WGS sequence"/>
</dbReference>
<feature type="transmembrane region" description="Helical" evidence="1">
    <location>
        <begin position="51"/>
        <end position="75"/>
    </location>
</feature>
<proteinExistence type="predicted"/>
<name>A0A2S5VV79_9MICO</name>
<keyword evidence="1" id="KW-0812">Transmembrane</keyword>
<sequence>MRFVIREARVASARRGRHGRPVLPVRPQTVLMSAGWVVMVGSPLAAGAPRLLLVVFAVGLVLALAGVVVAGVRTLRRGLRLHRARRAAARTGHPPRPRPMDASGAAELSLVLSLATMVVASAVVGDTTPGTAIALAAGSLALGGAAGTAVRVRGLRRLRRWEACATSGAVGPASEGTGAA</sequence>
<keyword evidence="1" id="KW-0472">Membrane</keyword>
<feature type="transmembrane region" description="Helical" evidence="1">
    <location>
        <begin position="21"/>
        <end position="39"/>
    </location>
</feature>
<reference evidence="2 3" key="1">
    <citation type="submission" date="2018-02" db="EMBL/GenBank/DDBJ databases">
        <title>Bacteriophage NCPPB3778 and a type I-E CRISPR drive the evolution of the US Biological Select Agent, Rathayibacter toxicus.</title>
        <authorList>
            <person name="Davis E.W.II."/>
            <person name="Tabima J.F."/>
            <person name="Weisberg A.J."/>
            <person name="Lopes L.D."/>
            <person name="Wiseman M.S."/>
            <person name="Wiseman M.S."/>
            <person name="Pupko T."/>
            <person name="Belcher M.S."/>
            <person name="Sechler A.J."/>
            <person name="Tancos M.A."/>
            <person name="Schroeder B.K."/>
            <person name="Murray T.D."/>
            <person name="Luster D.G."/>
            <person name="Schneider W.L."/>
            <person name="Rogers E."/>
            <person name="Andreote F.D."/>
            <person name="Grunwald N.J."/>
            <person name="Putnam M.L."/>
            <person name="Chang J.H."/>
        </authorList>
    </citation>
    <scope>NUCLEOTIDE SEQUENCE [LARGE SCALE GENOMIC DNA]</scope>
    <source>
        <strain evidence="2 3">AY1B3</strain>
    </source>
</reference>
<evidence type="ECO:0000313" key="2">
    <source>
        <dbReference type="EMBL" id="PPF68334.1"/>
    </source>
</evidence>
<organism evidence="2 3">
    <name type="scientific">Clavibacter michiganensis</name>
    <dbReference type="NCBI Taxonomy" id="28447"/>
    <lineage>
        <taxon>Bacteria</taxon>
        <taxon>Bacillati</taxon>
        <taxon>Actinomycetota</taxon>
        <taxon>Actinomycetes</taxon>
        <taxon>Micrococcales</taxon>
        <taxon>Microbacteriaceae</taxon>
        <taxon>Clavibacter</taxon>
    </lineage>
</organism>
<gene>
    <name evidence="2" type="ORF">C5E16_07480</name>
</gene>
<comment type="caution">
    <text evidence="2">The sequence shown here is derived from an EMBL/GenBank/DDBJ whole genome shotgun (WGS) entry which is preliminary data.</text>
</comment>
<protein>
    <submittedName>
        <fullName evidence="2">Uncharacterized protein</fullName>
    </submittedName>
</protein>
<keyword evidence="1" id="KW-1133">Transmembrane helix</keyword>
<feature type="transmembrane region" description="Helical" evidence="1">
    <location>
        <begin position="130"/>
        <end position="150"/>
    </location>
</feature>
<evidence type="ECO:0000313" key="3">
    <source>
        <dbReference type="Proteomes" id="UP000239241"/>
    </source>
</evidence>
<accession>A0A2S5VV79</accession>